<proteinExistence type="predicted"/>
<evidence type="ECO:0000313" key="3">
    <source>
        <dbReference type="Proteomes" id="UP000693942"/>
    </source>
</evidence>
<gene>
    <name evidence="2" type="ORF">Forpi1262_v018109</name>
</gene>
<comment type="caution">
    <text evidence="2">The sequence shown here is derived from an EMBL/GenBank/DDBJ whole genome shotgun (WGS) entry which is preliminary data.</text>
</comment>
<feature type="region of interest" description="Disordered" evidence="1">
    <location>
        <begin position="36"/>
        <end position="84"/>
    </location>
</feature>
<protein>
    <submittedName>
        <fullName evidence="2">Uncharacterized protein</fullName>
    </submittedName>
</protein>
<dbReference type="AlphaFoldDB" id="A0A8J5NN35"/>
<dbReference type="EMBL" id="JAELUR010000030">
    <property type="protein sequence ID" value="KAG7407933.1"/>
    <property type="molecule type" value="Genomic_DNA"/>
</dbReference>
<feature type="compositionally biased region" description="Polar residues" evidence="1">
    <location>
        <begin position="44"/>
        <end position="53"/>
    </location>
</feature>
<sequence>MMVCVGSRRPNPHSAASSGTQNAEIHLWNNHKVCVGSRRPNPHSAASSGTQNAEIHLWNNHKVCDPSGRRKPPRKAKEKTPSRNIAEMMKLNARDAREEQIANQIIDGFDRLVFQRLGR</sequence>
<evidence type="ECO:0000313" key="2">
    <source>
        <dbReference type="EMBL" id="KAG7407933.1"/>
    </source>
</evidence>
<evidence type="ECO:0000256" key="1">
    <source>
        <dbReference type="SAM" id="MobiDB-lite"/>
    </source>
</evidence>
<feature type="compositionally biased region" description="Polar residues" evidence="1">
    <location>
        <begin position="14"/>
        <end position="23"/>
    </location>
</feature>
<reference evidence="2" key="1">
    <citation type="submission" date="2021-04" db="EMBL/GenBank/DDBJ databases">
        <title>First draft genome resource for Brassicaceae pathogens Fusarium oxysporum f. sp. raphani and Fusarium oxysporum f. sp. rapae.</title>
        <authorList>
            <person name="Asai S."/>
        </authorList>
    </citation>
    <scope>NUCLEOTIDE SEQUENCE</scope>
    <source>
        <strain evidence="2">Tf1262</strain>
    </source>
</reference>
<name>A0A8J5NN35_FUSOX</name>
<organism evidence="2 3">
    <name type="scientific">Fusarium oxysporum f. sp. raphani</name>
    <dbReference type="NCBI Taxonomy" id="96318"/>
    <lineage>
        <taxon>Eukaryota</taxon>
        <taxon>Fungi</taxon>
        <taxon>Dikarya</taxon>
        <taxon>Ascomycota</taxon>
        <taxon>Pezizomycotina</taxon>
        <taxon>Sordariomycetes</taxon>
        <taxon>Hypocreomycetidae</taxon>
        <taxon>Hypocreales</taxon>
        <taxon>Nectriaceae</taxon>
        <taxon>Fusarium</taxon>
        <taxon>Fusarium oxysporum species complex</taxon>
    </lineage>
</organism>
<dbReference type="Proteomes" id="UP000693942">
    <property type="component" value="Unassembled WGS sequence"/>
</dbReference>
<feature type="region of interest" description="Disordered" evidence="1">
    <location>
        <begin position="1"/>
        <end position="23"/>
    </location>
</feature>
<accession>A0A8J5NN35</accession>